<dbReference type="SUPFAM" id="SSF63748">
    <property type="entry name" value="Tudor/PWWP/MBT"/>
    <property type="match status" value="1"/>
</dbReference>
<evidence type="ECO:0000259" key="1">
    <source>
        <dbReference type="PROSITE" id="PS50812"/>
    </source>
</evidence>
<reference evidence="2" key="1">
    <citation type="journal article" date="2020" name="Nature">
        <title>Giant virus diversity and host interactions through global metagenomics.</title>
        <authorList>
            <person name="Schulz F."/>
            <person name="Roux S."/>
            <person name="Paez-Espino D."/>
            <person name="Jungbluth S."/>
            <person name="Walsh D.A."/>
            <person name="Denef V.J."/>
            <person name="McMahon K.D."/>
            <person name="Konstantinidis K.T."/>
            <person name="Eloe-Fadrosh E.A."/>
            <person name="Kyrpides N.C."/>
            <person name="Woyke T."/>
        </authorList>
    </citation>
    <scope>NUCLEOTIDE SEQUENCE</scope>
    <source>
        <strain evidence="2">GVMAG-S-1103017-68</strain>
    </source>
</reference>
<dbReference type="Pfam" id="PF00855">
    <property type="entry name" value="PWWP"/>
    <property type="match status" value="1"/>
</dbReference>
<accession>A0A6C0KBI4</accession>
<sequence>MQQTQELEASGAFVWAKMRGHAWWPALTLGPYNGGVRVVFFGATRLIGTVSTPLRPWRPGCAARGRQSAALKHALGDIKAFYADEEAFRCRVCDRHTAVNRVGWTGVDVTDAPCPVTCGAATLVPEVRARRDPRDLDGARAGVPADPSGDVCEARLVAAYRTVARNERHGAEEDGTGHKLNEHLDDKLHVVMEQIKSERAARTSP</sequence>
<proteinExistence type="predicted"/>
<feature type="domain" description="PWWP" evidence="1">
    <location>
        <begin position="10"/>
        <end position="57"/>
    </location>
</feature>
<dbReference type="InterPro" id="IPR000313">
    <property type="entry name" value="PWWP_dom"/>
</dbReference>
<evidence type="ECO:0000313" key="2">
    <source>
        <dbReference type="EMBL" id="QHU15375.1"/>
    </source>
</evidence>
<dbReference type="AlphaFoldDB" id="A0A6C0KBI4"/>
<name>A0A6C0KBI4_9ZZZZ</name>
<dbReference type="CDD" id="cd05162">
    <property type="entry name" value="PWWP"/>
    <property type="match status" value="1"/>
</dbReference>
<dbReference type="Gene3D" id="2.30.30.140">
    <property type="match status" value="1"/>
</dbReference>
<protein>
    <recommendedName>
        <fullName evidence="1">PWWP domain-containing protein</fullName>
    </recommendedName>
</protein>
<organism evidence="2">
    <name type="scientific">viral metagenome</name>
    <dbReference type="NCBI Taxonomy" id="1070528"/>
    <lineage>
        <taxon>unclassified sequences</taxon>
        <taxon>metagenomes</taxon>
        <taxon>organismal metagenomes</taxon>
    </lineage>
</organism>
<dbReference type="PROSITE" id="PS50812">
    <property type="entry name" value="PWWP"/>
    <property type="match status" value="1"/>
</dbReference>
<dbReference type="EMBL" id="MN740855">
    <property type="protein sequence ID" value="QHU15375.1"/>
    <property type="molecule type" value="Genomic_DNA"/>
</dbReference>